<evidence type="ECO:0000259" key="7">
    <source>
        <dbReference type="Pfam" id="PF00931"/>
    </source>
</evidence>
<dbReference type="InterPro" id="IPR036388">
    <property type="entry name" value="WH-like_DNA-bd_sf"/>
</dbReference>
<keyword evidence="3" id="KW-0677">Repeat</keyword>
<accession>A0ABU6XJQ3</accession>
<dbReference type="Pfam" id="PF23247">
    <property type="entry name" value="LRR_RPS2"/>
    <property type="match status" value="1"/>
</dbReference>
<dbReference type="EMBL" id="JASCZI010211847">
    <property type="protein sequence ID" value="MED6197105.1"/>
    <property type="molecule type" value="Genomic_DNA"/>
</dbReference>
<evidence type="ECO:0000256" key="3">
    <source>
        <dbReference type="ARBA" id="ARBA00022737"/>
    </source>
</evidence>
<dbReference type="PANTHER" id="PTHR33463">
    <property type="entry name" value="NB-ARC DOMAIN-CONTAINING PROTEIN-RELATED"/>
    <property type="match status" value="1"/>
</dbReference>
<evidence type="ECO:0000259" key="8">
    <source>
        <dbReference type="Pfam" id="PF23247"/>
    </source>
</evidence>
<dbReference type="Gene3D" id="1.10.8.430">
    <property type="entry name" value="Helical domain of apoptotic protease-activating factors"/>
    <property type="match status" value="1"/>
</dbReference>
<dbReference type="InterPro" id="IPR027417">
    <property type="entry name" value="P-loop_NTPase"/>
</dbReference>
<dbReference type="Gene3D" id="1.10.10.10">
    <property type="entry name" value="Winged helix-like DNA-binding domain superfamily/Winged helix DNA-binding domain"/>
    <property type="match status" value="1"/>
</dbReference>
<dbReference type="InterPro" id="IPR032675">
    <property type="entry name" value="LRR_dom_sf"/>
</dbReference>
<evidence type="ECO:0000256" key="4">
    <source>
        <dbReference type="ARBA" id="ARBA00022741"/>
    </source>
</evidence>
<gene>
    <name evidence="9" type="ORF">PIB30_053544</name>
</gene>
<dbReference type="PANTHER" id="PTHR33463:SF220">
    <property type="entry name" value="NB-ARC DOMAIN-CONTAINING PROTEIN"/>
    <property type="match status" value="1"/>
</dbReference>
<dbReference type="PRINTS" id="PR00364">
    <property type="entry name" value="DISEASERSIST"/>
</dbReference>
<keyword evidence="5" id="KW-0611">Plant defense</keyword>
<dbReference type="InterPro" id="IPR050905">
    <property type="entry name" value="Plant_NBS-LRR"/>
</dbReference>
<feature type="domain" description="NB-ARC" evidence="7">
    <location>
        <begin position="5"/>
        <end position="93"/>
    </location>
</feature>
<dbReference type="Gene3D" id="3.40.50.300">
    <property type="entry name" value="P-loop containing nucleotide triphosphate hydrolases"/>
    <property type="match status" value="1"/>
</dbReference>
<dbReference type="InterPro" id="IPR057135">
    <property type="entry name" value="At4g27190-like_LRR"/>
</dbReference>
<sequence>MEKSDKDRRRAMIYQILKGKRFVLMLDDVWGKLEIGSLGVPSLKDTDYKSKVVFTTRLEDACAKMQVDAKLKVECLHDNEAFELFCKHVGKDTLNSHPKIRELARQMVEKCGGLPLAVITVGSAMAGVSNVGAWQQAIDDLGASPWTGPDLENKVFNILKFSYDRLQDETHKNCFLYCSLYPEDCKIGVEGLIDRWISERDFLGKANIRLSCLLEDATNWDRPEEMIKMHDVIRDMALWLWRDEDKNKEKVLIEKEAFGIMEPEKLNIVERISVLEARAEGMWEIPTCPNLLTLCLENQMDAIVFSNSHRTTRFKVLSVVNCSLEHLLIEIGVLINLEFLNLKGTRGSMLSIELKNLKKMRVLLLGDKIGIPLGMLASLERLQVLKLTLTEENSDILLEELECLPVLEELRVDLNNITCMQQIHDSPKLRSCLRAIFLRNIEEPIVMLSLLERWSAMKHLEIVQLSYLYNIVEVPSIFHTRGQYHLGMLHKVYIWHCDSIAHLTWLKYAPLLEILFVHSCKSMEEVVKEHEHEAIQLFSCLRVLSFELLPNLKSIYNRALPFPSLRSIVIHNCTNLRKLPLNSNSAKETLLQIKGDSTWWSNLEWEDPPNEHLLSKFIHL</sequence>
<dbReference type="Proteomes" id="UP001341840">
    <property type="component" value="Unassembled WGS sequence"/>
</dbReference>
<name>A0ABU6XJQ3_9FABA</name>
<evidence type="ECO:0008006" key="11">
    <source>
        <dbReference type="Google" id="ProtNLM"/>
    </source>
</evidence>
<comment type="similarity">
    <text evidence="1">Belongs to the disease resistance NB-LRR family.</text>
</comment>
<evidence type="ECO:0000313" key="9">
    <source>
        <dbReference type="EMBL" id="MED6197105.1"/>
    </source>
</evidence>
<evidence type="ECO:0000256" key="1">
    <source>
        <dbReference type="ARBA" id="ARBA00008894"/>
    </source>
</evidence>
<feature type="domain" description="Disease resistance protein At4g27190-like leucine-rich repeats" evidence="8">
    <location>
        <begin position="486"/>
        <end position="579"/>
    </location>
</feature>
<dbReference type="SUPFAM" id="SSF52058">
    <property type="entry name" value="L domain-like"/>
    <property type="match status" value="1"/>
</dbReference>
<keyword evidence="6" id="KW-0067">ATP-binding</keyword>
<dbReference type="SUPFAM" id="SSF52540">
    <property type="entry name" value="P-loop containing nucleoside triphosphate hydrolases"/>
    <property type="match status" value="1"/>
</dbReference>
<organism evidence="9 10">
    <name type="scientific">Stylosanthes scabra</name>
    <dbReference type="NCBI Taxonomy" id="79078"/>
    <lineage>
        <taxon>Eukaryota</taxon>
        <taxon>Viridiplantae</taxon>
        <taxon>Streptophyta</taxon>
        <taxon>Embryophyta</taxon>
        <taxon>Tracheophyta</taxon>
        <taxon>Spermatophyta</taxon>
        <taxon>Magnoliopsida</taxon>
        <taxon>eudicotyledons</taxon>
        <taxon>Gunneridae</taxon>
        <taxon>Pentapetalae</taxon>
        <taxon>rosids</taxon>
        <taxon>fabids</taxon>
        <taxon>Fabales</taxon>
        <taxon>Fabaceae</taxon>
        <taxon>Papilionoideae</taxon>
        <taxon>50 kb inversion clade</taxon>
        <taxon>dalbergioids sensu lato</taxon>
        <taxon>Dalbergieae</taxon>
        <taxon>Pterocarpus clade</taxon>
        <taxon>Stylosanthes</taxon>
    </lineage>
</organism>
<dbReference type="InterPro" id="IPR002182">
    <property type="entry name" value="NB-ARC"/>
</dbReference>
<keyword evidence="10" id="KW-1185">Reference proteome</keyword>
<proteinExistence type="inferred from homology"/>
<evidence type="ECO:0000256" key="6">
    <source>
        <dbReference type="ARBA" id="ARBA00022840"/>
    </source>
</evidence>
<evidence type="ECO:0000313" key="10">
    <source>
        <dbReference type="Proteomes" id="UP001341840"/>
    </source>
</evidence>
<protein>
    <recommendedName>
        <fullName evidence="11">NB-ARC domain-containing protein</fullName>
    </recommendedName>
</protein>
<evidence type="ECO:0000256" key="5">
    <source>
        <dbReference type="ARBA" id="ARBA00022821"/>
    </source>
</evidence>
<reference evidence="9 10" key="1">
    <citation type="journal article" date="2023" name="Plants (Basel)">
        <title>Bridging the Gap: Combining Genomics and Transcriptomics Approaches to Understand Stylosanthes scabra, an Orphan Legume from the Brazilian Caatinga.</title>
        <authorList>
            <person name="Ferreira-Neto J.R.C."/>
            <person name="da Silva M.D."/>
            <person name="Binneck E."/>
            <person name="de Melo N.F."/>
            <person name="da Silva R.H."/>
            <person name="de Melo A.L.T.M."/>
            <person name="Pandolfi V."/>
            <person name="Bustamante F.O."/>
            <person name="Brasileiro-Vidal A.C."/>
            <person name="Benko-Iseppon A.M."/>
        </authorList>
    </citation>
    <scope>NUCLEOTIDE SEQUENCE [LARGE SCALE GENOMIC DNA]</scope>
    <source>
        <tissue evidence="9">Leaves</tissue>
    </source>
</reference>
<keyword evidence="2" id="KW-0433">Leucine-rich repeat</keyword>
<keyword evidence="4" id="KW-0547">Nucleotide-binding</keyword>
<dbReference type="Gene3D" id="3.80.10.10">
    <property type="entry name" value="Ribonuclease Inhibitor"/>
    <property type="match status" value="1"/>
</dbReference>
<dbReference type="InterPro" id="IPR042197">
    <property type="entry name" value="Apaf_helical"/>
</dbReference>
<comment type="caution">
    <text evidence="9">The sequence shown here is derived from an EMBL/GenBank/DDBJ whole genome shotgun (WGS) entry which is preliminary data.</text>
</comment>
<dbReference type="Pfam" id="PF00931">
    <property type="entry name" value="NB-ARC"/>
    <property type="match status" value="1"/>
</dbReference>
<evidence type="ECO:0000256" key="2">
    <source>
        <dbReference type="ARBA" id="ARBA00022614"/>
    </source>
</evidence>